<dbReference type="HOGENOM" id="CLU_2951392_0_0_4"/>
<feature type="region of interest" description="Disordered" evidence="1">
    <location>
        <begin position="1"/>
        <end position="59"/>
    </location>
</feature>
<dbReference type="AlphaFoldDB" id="A0A0H2WAW3"/>
<keyword evidence="3" id="KW-1185">Reference proteome</keyword>
<proteinExistence type="predicted"/>
<feature type="compositionally biased region" description="Basic residues" evidence="1">
    <location>
        <begin position="50"/>
        <end position="59"/>
    </location>
</feature>
<evidence type="ECO:0000313" key="2">
    <source>
        <dbReference type="EMBL" id="AAU45796.1"/>
    </source>
</evidence>
<evidence type="ECO:0000256" key="1">
    <source>
        <dbReference type="SAM" id="MobiDB-lite"/>
    </source>
</evidence>
<evidence type="ECO:0000313" key="3">
    <source>
        <dbReference type="Proteomes" id="UP000006693"/>
    </source>
</evidence>
<sequence length="59" mass="7094">MNAWRHSRATKGSVTRNARRSRRCANRDDGRQCGRATWRRHEKNVQTPHRSLHRRNTSR</sequence>
<organism evidence="2 3">
    <name type="scientific">Burkholderia mallei (strain ATCC 23344)</name>
    <dbReference type="NCBI Taxonomy" id="243160"/>
    <lineage>
        <taxon>Bacteria</taxon>
        <taxon>Pseudomonadati</taxon>
        <taxon>Pseudomonadota</taxon>
        <taxon>Betaproteobacteria</taxon>
        <taxon>Burkholderiales</taxon>
        <taxon>Burkholderiaceae</taxon>
        <taxon>Burkholderia</taxon>
        <taxon>pseudomallei group</taxon>
    </lineage>
</organism>
<accession>A0A0H2WAW3</accession>
<dbReference type="EMBL" id="CP000011">
    <property type="protein sequence ID" value="AAU45796.1"/>
    <property type="molecule type" value="Genomic_DNA"/>
</dbReference>
<name>A0A0H2WAW3_BURMA</name>
<gene>
    <name evidence="2" type="ordered locus">BMAA1823</name>
</gene>
<dbReference type="Proteomes" id="UP000006693">
    <property type="component" value="Chromosome 2"/>
</dbReference>
<reference evidence="2 3" key="1">
    <citation type="journal article" date="2004" name="Proc. Natl. Acad. Sci. U.S.A.">
        <title>Structural flexibility in the Burkholderia mallei genome.</title>
        <authorList>
            <person name="Nierman W.C."/>
            <person name="DeShazer D."/>
            <person name="Kim H.S."/>
            <person name="Tettelin H."/>
            <person name="Nelson K.E."/>
            <person name="Feldblyum T."/>
            <person name="Ulrich R.L."/>
            <person name="Ronning C.M."/>
            <person name="Brinkac L.M."/>
            <person name="Daugherty S.C."/>
            <person name="Davidsen T.D."/>
            <person name="Deboy R.T."/>
            <person name="Dimitrov G."/>
            <person name="Dodson R.J."/>
            <person name="Durkin A.S."/>
            <person name="Gwinn M.L."/>
            <person name="Haft D.H."/>
            <person name="Khouri H."/>
            <person name="Kolonay J.F."/>
            <person name="Madupu R."/>
            <person name="Mohammoud Y."/>
            <person name="Nelson W.C."/>
            <person name="Radune D."/>
            <person name="Romero C.M."/>
            <person name="Sarria S."/>
            <person name="Selengut J."/>
            <person name="Shamblin C."/>
            <person name="Sullivan S.A."/>
            <person name="White O."/>
            <person name="Yu Y."/>
            <person name="Zafar N."/>
            <person name="Zhou L."/>
            <person name="Fraser C.M."/>
        </authorList>
    </citation>
    <scope>NUCLEOTIDE SEQUENCE [LARGE SCALE GENOMIC DNA]</scope>
    <source>
        <strain evidence="2 3">ATCC 23344</strain>
    </source>
</reference>
<dbReference type="KEGG" id="bma:BMAA1823"/>
<protein>
    <submittedName>
        <fullName evidence="2">Uncharacterized protein</fullName>
    </submittedName>
</protein>